<evidence type="ECO:0000313" key="1">
    <source>
        <dbReference type="EMBL" id="CAJ0858030.1"/>
    </source>
</evidence>
<organism evidence="1">
    <name type="scientific">freshwater sediment metagenome</name>
    <dbReference type="NCBI Taxonomy" id="556182"/>
    <lineage>
        <taxon>unclassified sequences</taxon>
        <taxon>metagenomes</taxon>
        <taxon>ecological metagenomes</taxon>
    </lineage>
</organism>
<gene>
    <name evidence="1" type="ORF">AMST5_01079</name>
</gene>
<sequence>MSNLSASTRPFFGYFGAKLVQQAADAALGAGALDVDATPPGISLTLPLGDGRTIDFKNVTIAKSNFSGRLTIDGLSATKPLRTTLFDGFGIGLTVFDVTLSDGVLEKSLVGGQIEVPFFTENGQTKTLDVELGLRADGKLSIALATSQSLQPTTSDGLVQLKYAIGAGVTIEIHVASIEIEEAPDETWRIVLSGRLVVTTADLQWPSFDLRGLGIDSKGHVSIDGGWINLPSQTALDFYGFHIALQRLGFGADADGRWIGFNGDIHLVEGLSLGGSVRGLRISLDTGAVSFSGVGIDFRIPGALSFTGDIDHIHVDANKAEDLSAAGLLPSIFTEIDNGPGQPALPKKVDVFAGQVAVKVDAVPGLEIDGRFIVGHFGGASVFFLALDVELPTGIPIFTNVSLYGLNGLIASNLQPHPEPDHTWWEWYKYPTNGAGIDLSAKPDYDATAVRKWLQPEEGAFAIGAGATIGTSADDGYTVSAAVTLMLMLPGPVISLIGKANILSKRIGGADQDANFQAMAVYDGAAATFDLTIDAHYEIPVVLSIDGSAELHVEPSAAPDPTWFFALGRPPHDKRIKARVFDVFETNAYLVVSDQGLVTGAWTGYRDGWRFGPLSVSLGAYQALLVAIQWSPLQMAGGVELHGEVHLRASGVGLGITVDALLEGCAPDPFWVHGEFSVELELPWPLPDVGATVSLSWGGDDGAIPPAPLAPAATRPGRWERILNSRYVYCKSSSSPGHSMKSPAKTAFS</sequence>
<dbReference type="EMBL" id="OY288114">
    <property type="protein sequence ID" value="CAJ0858030.1"/>
    <property type="molecule type" value="Genomic_DNA"/>
</dbReference>
<protein>
    <submittedName>
        <fullName evidence="1">Uncharacterized protein</fullName>
    </submittedName>
</protein>
<name>A0AA48M0W4_9ZZZZ</name>
<proteinExistence type="predicted"/>
<dbReference type="AlphaFoldDB" id="A0AA48M0W4"/>
<reference evidence="1" key="1">
    <citation type="submission" date="2023-07" db="EMBL/GenBank/DDBJ databases">
        <authorList>
            <person name="Pelsma A.J. K."/>
        </authorList>
    </citation>
    <scope>NUCLEOTIDE SEQUENCE</scope>
</reference>
<accession>A0AA48M0W4</accession>